<sequence>MEPYAYLSSSAPELGVGVSQPNSLYAYHKLWMYYASLKRWKEKGVGESRGLPEIARSRMRHYLKKNSERTTAFPAMLFSQYVDLSSRNYCIQQAERAIYPPFPSTC</sequence>
<dbReference type="Proteomes" id="UP000054047">
    <property type="component" value="Unassembled WGS sequence"/>
</dbReference>
<proteinExistence type="predicted"/>
<dbReference type="EMBL" id="KN768619">
    <property type="protein sequence ID" value="KIH46726.1"/>
    <property type="molecule type" value="Genomic_DNA"/>
</dbReference>
<accession>A0A0C2FPE6</accession>
<organism evidence="1 2">
    <name type="scientific">Ancylostoma duodenale</name>
    <dbReference type="NCBI Taxonomy" id="51022"/>
    <lineage>
        <taxon>Eukaryota</taxon>
        <taxon>Metazoa</taxon>
        <taxon>Ecdysozoa</taxon>
        <taxon>Nematoda</taxon>
        <taxon>Chromadorea</taxon>
        <taxon>Rhabditida</taxon>
        <taxon>Rhabditina</taxon>
        <taxon>Rhabditomorpha</taxon>
        <taxon>Strongyloidea</taxon>
        <taxon>Ancylostomatidae</taxon>
        <taxon>Ancylostomatinae</taxon>
        <taxon>Ancylostoma</taxon>
    </lineage>
</organism>
<name>A0A0C2FPE6_9BILA</name>
<evidence type="ECO:0000313" key="2">
    <source>
        <dbReference type="Proteomes" id="UP000054047"/>
    </source>
</evidence>
<protein>
    <submittedName>
        <fullName evidence="1">Uncharacterized protein</fullName>
    </submittedName>
</protein>
<evidence type="ECO:0000313" key="1">
    <source>
        <dbReference type="EMBL" id="KIH46726.1"/>
    </source>
</evidence>
<dbReference type="AlphaFoldDB" id="A0A0C2FPE6"/>
<gene>
    <name evidence="1" type="ORF">ANCDUO_23219</name>
</gene>
<keyword evidence="2" id="KW-1185">Reference proteome</keyword>
<reference evidence="1 2" key="1">
    <citation type="submission" date="2013-12" db="EMBL/GenBank/DDBJ databases">
        <title>Draft genome of the parsitic nematode Ancylostoma duodenale.</title>
        <authorList>
            <person name="Mitreva M."/>
        </authorList>
    </citation>
    <scope>NUCLEOTIDE SEQUENCE [LARGE SCALE GENOMIC DNA]</scope>
    <source>
        <strain evidence="1 2">Zhejiang</strain>
    </source>
</reference>